<keyword evidence="2" id="KW-0808">Transferase</keyword>
<dbReference type="AlphaFoldDB" id="A0A7H2BMZ5"/>
<reference evidence="2 3" key="1">
    <citation type="submission" date="2020-09" db="EMBL/GenBank/DDBJ databases">
        <title>Investigation of environmental microbe.</title>
        <authorList>
            <person name="Ou Y."/>
            <person name="Kang Q."/>
        </authorList>
    </citation>
    <scope>NUCLEOTIDE SEQUENCE [LARGE SCALE GENOMIC DNA]</scope>
    <source>
        <strain evidence="2 3">KJZ-9</strain>
    </source>
</reference>
<feature type="domain" description="N-acetyltransferase" evidence="1">
    <location>
        <begin position="13"/>
        <end position="182"/>
    </location>
</feature>
<evidence type="ECO:0000313" key="3">
    <source>
        <dbReference type="Proteomes" id="UP000516421"/>
    </source>
</evidence>
<dbReference type="Proteomes" id="UP000516421">
    <property type="component" value="Chromosome"/>
</dbReference>
<keyword evidence="3" id="KW-1185">Reference proteome</keyword>
<dbReference type="SUPFAM" id="SSF55729">
    <property type="entry name" value="Acyl-CoA N-acyltransferases (Nat)"/>
    <property type="match status" value="1"/>
</dbReference>
<dbReference type="PANTHER" id="PTHR43415:SF3">
    <property type="entry name" value="GNAT-FAMILY ACETYLTRANSFERASE"/>
    <property type="match status" value="1"/>
</dbReference>
<dbReference type="GO" id="GO:0016747">
    <property type="term" value="F:acyltransferase activity, transferring groups other than amino-acyl groups"/>
    <property type="evidence" value="ECO:0007669"/>
    <property type="project" value="InterPro"/>
</dbReference>
<dbReference type="Gene3D" id="3.40.630.30">
    <property type="match status" value="1"/>
</dbReference>
<organism evidence="2 3">
    <name type="scientific">Rothia amarae</name>
    <dbReference type="NCBI Taxonomy" id="169480"/>
    <lineage>
        <taxon>Bacteria</taxon>
        <taxon>Bacillati</taxon>
        <taxon>Actinomycetota</taxon>
        <taxon>Actinomycetes</taxon>
        <taxon>Micrococcales</taxon>
        <taxon>Micrococcaceae</taxon>
        <taxon>Rothia</taxon>
    </lineage>
</organism>
<gene>
    <name evidence="2" type="ORF">IDM48_08250</name>
</gene>
<evidence type="ECO:0000259" key="1">
    <source>
        <dbReference type="PROSITE" id="PS51186"/>
    </source>
</evidence>
<dbReference type="InterPro" id="IPR016181">
    <property type="entry name" value="Acyl_CoA_acyltransferase"/>
</dbReference>
<proteinExistence type="predicted"/>
<name>A0A7H2BMZ5_9MICC</name>
<dbReference type="Pfam" id="PF13302">
    <property type="entry name" value="Acetyltransf_3"/>
    <property type="match status" value="1"/>
</dbReference>
<accession>A0A7H2BMZ5</accession>
<dbReference type="PROSITE" id="PS51186">
    <property type="entry name" value="GNAT"/>
    <property type="match status" value="1"/>
</dbReference>
<dbReference type="PANTHER" id="PTHR43415">
    <property type="entry name" value="SPERMIDINE N(1)-ACETYLTRANSFERASE"/>
    <property type="match status" value="1"/>
</dbReference>
<dbReference type="InterPro" id="IPR000182">
    <property type="entry name" value="GNAT_dom"/>
</dbReference>
<dbReference type="EMBL" id="CP061538">
    <property type="protein sequence ID" value="QNV41041.1"/>
    <property type="molecule type" value="Genomic_DNA"/>
</dbReference>
<sequence>MFLSKPTLAGSLVELRPFNDEATSAMVEILKDPEVLVKTGSVHTMEQTEEEHSFSEAQHWYETRNQQKNRLDLAIFCKDTQQYVGEVVFNEYDPRNKSVNYRIAIGEGGRGRGLGTEATRLMVDYGFEKLGLNRISLEVYDFNKRARYVYSSCGFVTEGRLRETLYYNGTFHDSIIKSILRKDWESLKNPDMISAPTLATVSI</sequence>
<dbReference type="KEGG" id="rama:IDM48_08250"/>
<evidence type="ECO:0000313" key="2">
    <source>
        <dbReference type="EMBL" id="QNV41041.1"/>
    </source>
</evidence>
<protein>
    <submittedName>
        <fullName evidence="2">GNAT family N-acetyltransferase</fullName>
    </submittedName>
</protein>